<dbReference type="Pfam" id="PF02470">
    <property type="entry name" value="MlaD"/>
    <property type="match status" value="1"/>
</dbReference>
<dbReference type="InterPro" id="IPR052336">
    <property type="entry name" value="MlaD_Phospholipid_Transporter"/>
</dbReference>
<reference evidence="2" key="1">
    <citation type="submission" date="2020-10" db="EMBL/GenBank/DDBJ databases">
        <title>Diversity and distribution of actinomycetes associated with coral in the coast of Hainan.</title>
        <authorList>
            <person name="Li F."/>
        </authorList>
    </citation>
    <scope>NUCLEOTIDE SEQUENCE</scope>
    <source>
        <strain evidence="2">HNM0983</strain>
    </source>
</reference>
<proteinExistence type="predicted"/>
<feature type="domain" description="Mce/MlaD" evidence="1">
    <location>
        <begin position="28"/>
        <end position="102"/>
    </location>
</feature>
<evidence type="ECO:0000313" key="3">
    <source>
        <dbReference type="Proteomes" id="UP000598360"/>
    </source>
</evidence>
<dbReference type="EMBL" id="JADEYC010000007">
    <property type="protein sequence ID" value="MBE9373783.1"/>
    <property type="molecule type" value="Genomic_DNA"/>
</dbReference>
<evidence type="ECO:0000259" key="1">
    <source>
        <dbReference type="Pfam" id="PF02470"/>
    </source>
</evidence>
<name>A0A929B912_9PSEU</name>
<dbReference type="InterPro" id="IPR003399">
    <property type="entry name" value="Mce/MlaD"/>
</dbReference>
<sequence>MKKIVIVACVLALVAAGGWYTVLRPGDTLSVTADFAFADGIFPGNRVSVLGVPVGNVESVVPRGSAVRVTMSLPADQRIPEGAHAYVVSPSIISDRYVELDPAYTGGPAMPDGARIPVERTHAPIKWDELSTSLDVVLSALGPDDDGRGGLGELVRTGAKLTGGEGERIRAAIRNVTQASEVAVNGSGDLRAVIDNVDQLLRLLVRHQDTIDELTDTTTRISQTFDAERDALGDTLTRMSSALTRVNDLVRTHGDRLTADVDQLAQVSGTIARHQHQLAETLDTLPLAMDNLGRTVTPDERMRLRLDVSTNLSQFDTTARLCEQLPLPLCDGAGLVNPIPFPPNVPDVVDQLAQNTPDDGGGG</sequence>
<dbReference type="InterPro" id="IPR005693">
    <property type="entry name" value="Mce"/>
</dbReference>
<dbReference type="PANTHER" id="PTHR33371">
    <property type="entry name" value="INTERMEMBRANE PHOSPHOLIPID TRANSPORT SYSTEM BINDING PROTEIN MLAD-RELATED"/>
    <property type="match status" value="1"/>
</dbReference>
<gene>
    <name evidence="2" type="ORF">IQ251_04895</name>
</gene>
<protein>
    <submittedName>
        <fullName evidence="2">MCE family protein</fullName>
    </submittedName>
</protein>
<keyword evidence="3" id="KW-1185">Reference proteome</keyword>
<dbReference type="NCBIfam" id="TIGR00996">
    <property type="entry name" value="Mtu_fam_mce"/>
    <property type="match status" value="1"/>
</dbReference>
<accession>A0A929B912</accession>
<dbReference type="GO" id="GO:0005576">
    <property type="term" value="C:extracellular region"/>
    <property type="evidence" value="ECO:0007669"/>
    <property type="project" value="TreeGrafter"/>
</dbReference>
<dbReference type="Proteomes" id="UP000598360">
    <property type="component" value="Unassembled WGS sequence"/>
</dbReference>
<dbReference type="AlphaFoldDB" id="A0A929B912"/>
<organism evidence="2 3">
    <name type="scientific">Saccharopolyspora montiporae</name>
    <dbReference type="NCBI Taxonomy" id="2781240"/>
    <lineage>
        <taxon>Bacteria</taxon>
        <taxon>Bacillati</taxon>
        <taxon>Actinomycetota</taxon>
        <taxon>Actinomycetes</taxon>
        <taxon>Pseudonocardiales</taxon>
        <taxon>Pseudonocardiaceae</taxon>
        <taxon>Saccharopolyspora</taxon>
    </lineage>
</organism>
<comment type="caution">
    <text evidence="2">The sequence shown here is derived from an EMBL/GenBank/DDBJ whole genome shotgun (WGS) entry which is preliminary data.</text>
</comment>
<evidence type="ECO:0000313" key="2">
    <source>
        <dbReference type="EMBL" id="MBE9373783.1"/>
    </source>
</evidence>
<dbReference type="PANTHER" id="PTHR33371:SF4">
    <property type="entry name" value="INTERMEMBRANE PHOSPHOLIPID TRANSPORT SYSTEM BINDING PROTEIN MLAD"/>
    <property type="match status" value="1"/>
</dbReference>
<dbReference type="RefSeq" id="WP_193927216.1">
    <property type="nucleotide sequence ID" value="NZ_JADEYC010000007.1"/>
</dbReference>